<sequence length="434" mass="47319">MSSPSNYRKNEPVIIVGAGVFGLSTALELTRRGFSNITVLDRYQAPVPDGSSVDISRIIRVEYGDELYAKMAREALAGWNTTYKSHFYPAGFAMLADKKGNMSYFNKTQEMNDRFGDTKAQLTDAAGLKAMYQNFPANLDGLLAYINPEDGWADAGAAVGQLAQECSQAGVSFITGPRGRVTSLRVHNGKVVGVNVAQGGPILAAQVILSTGAWSNRLLPMSHATTASGQSVGFVELTDEEARSLQGMPVIQNWSTGLFVFPPYPRSRTGKNLLKVVRHGFGFATHFSVEGGHRTVSSPKLDSNNATSGFLPDDAADGLRDGLRQLVPRFANRPWFTKRMCWYSDTPEGDFIVDRHPQIDGLFLAAGGAGHSFKFLPILGRYIADVYENKASPEIRQKWRFRQPDGMPEGPKAGDGSRGGPPLRLLRPDEQAKL</sequence>
<dbReference type="Proteomes" id="UP001177260">
    <property type="component" value="Unassembled WGS sequence"/>
</dbReference>
<evidence type="ECO:0000313" key="1">
    <source>
        <dbReference type="EMBL" id="KAK1139988.1"/>
    </source>
</evidence>
<accession>A0ACC3AQW3</accession>
<evidence type="ECO:0000313" key="2">
    <source>
        <dbReference type="Proteomes" id="UP001177260"/>
    </source>
</evidence>
<gene>
    <name evidence="1" type="ORF">N8T08_010984</name>
</gene>
<proteinExistence type="predicted"/>
<dbReference type="EMBL" id="JAOPJF010000093">
    <property type="protein sequence ID" value="KAK1139988.1"/>
    <property type="molecule type" value="Genomic_DNA"/>
</dbReference>
<reference evidence="1 2" key="1">
    <citation type="journal article" date="2023" name="ACS Omega">
        <title>Identification of the Neoaspergillic Acid Biosynthesis Gene Cluster by Establishing an In Vitro CRISPR-Ribonucleoprotein Genetic System in Aspergillus melleus.</title>
        <authorList>
            <person name="Yuan B."/>
            <person name="Grau M.F."/>
            <person name="Murata R.M."/>
            <person name="Torok T."/>
            <person name="Venkateswaran K."/>
            <person name="Stajich J.E."/>
            <person name="Wang C.C.C."/>
        </authorList>
    </citation>
    <scope>NUCLEOTIDE SEQUENCE [LARGE SCALE GENOMIC DNA]</scope>
    <source>
        <strain evidence="1 2">IMV 1140</strain>
    </source>
</reference>
<comment type="caution">
    <text evidence="1">The sequence shown here is derived from an EMBL/GenBank/DDBJ whole genome shotgun (WGS) entry which is preliminary data.</text>
</comment>
<organism evidence="1 2">
    <name type="scientific">Aspergillus melleus</name>
    <dbReference type="NCBI Taxonomy" id="138277"/>
    <lineage>
        <taxon>Eukaryota</taxon>
        <taxon>Fungi</taxon>
        <taxon>Dikarya</taxon>
        <taxon>Ascomycota</taxon>
        <taxon>Pezizomycotina</taxon>
        <taxon>Eurotiomycetes</taxon>
        <taxon>Eurotiomycetidae</taxon>
        <taxon>Eurotiales</taxon>
        <taxon>Aspergillaceae</taxon>
        <taxon>Aspergillus</taxon>
        <taxon>Aspergillus subgen. Circumdati</taxon>
    </lineage>
</organism>
<name>A0ACC3AQW3_9EURO</name>
<protein>
    <submittedName>
        <fullName evidence="1">Uncharacterized protein</fullName>
    </submittedName>
</protein>
<keyword evidence="2" id="KW-1185">Reference proteome</keyword>